<dbReference type="AlphaFoldDB" id="A0A934MGE2"/>
<evidence type="ECO:0000256" key="8">
    <source>
        <dbReference type="PIRSR" id="PIRSR000232-1"/>
    </source>
</evidence>
<evidence type="ECO:0000256" key="6">
    <source>
        <dbReference type="ARBA" id="ARBA00023027"/>
    </source>
</evidence>
<comment type="cofactor">
    <cofactor evidence="8">
        <name>FMN</name>
        <dbReference type="ChEBI" id="CHEBI:58210"/>
    </cofactor>
    <text evidence="8">Binds 1 FMN per subunit.</text>
</comment>
<feature type="binding site" description="in other chain" evidence="8">
    <location>
        <begin position="11"/>
        <end position="13"/>
    </location>
    <ligand>
        <name>FMN</name>
        <dbReference type="ChEBI" id="CHEBI:58210"/>
        <note>ligand shared between dimeric partners</note>
    </ligand>
</feature>
<sequence>MVALRDYLATRRTIPSAFLGEPGPDPATLEAMLTIAARVPDHGKLAPWRFIVFEGEGRKVAGERVAKLAQASGKSGDIEAELGRFLRSPTVVAVVSRAAPHVKIPEWEQVLSAGAVCLNLLHAAAAYGFSAQWLSEWIAYDRDALATLGVAEGEKIAGFIHIGTPEAAPFERARPDVAALTTRFDPSTTPE</sequence>
<dbReference type="InterPro" id="IPR052530">
    <property type="entry name" value="NAD(P)H_nitroreductase"/>
</dbReference>
<keyword evidence="6 7" id="KW-0520">NAD</keyword>
<protein>
    <recommendedName>
        <fullName evidence="7">Putative NAD(P)H nitroreductase</fullName>
        <ecNumber evidence="7">1.-.-.-</ecNumber>
    </recommendedName>
</protein>
<keyword evidence="4 7" id="KW-0521">NADP</keyword>
<evidence type="ECO:0000256" key="4">
    <source>
        <dbReference type="ARBA" id="ARBA00022857"/>
    </source>
</evidence>
<evidence type="ECO:0000313" key="11">
    <source>
        <dbReference type="Proteomes" id="UP000609531"/>
    </source>
</evidence>
<dbReference type="EC" id="1.-.-.-" evidence="7"/>
<dbReference type="Gene3D" id="3.40.109.10">
    <property type="entry name" value="NADH Oxidase"/>
    <property type="match status" value="1"/>
</dbReference>
<dbReference type="CDD" id="cd02135">
    <property type="entry name" value="YdjA-like"/>
    <property type="match status" value="1"/>
</dbReference>
<keyword evidence="11" id="KW-1185">Reference proteome</keyword>
<evidence type="ECO:0000256" key="5">
    <source>
        <dbReference type="ARBA" id="ARBA00023002"/>
    </source>
</evidence>
<feature type="binding site" evidence="8">
    <location>
        <position position="42"/>
    </location>
    <ligand>
        <name>FMN</name>
        <dbReference type="ChEBI" id="CHEBI:58210"/>
        <note>ligand shared between dimeric partners</note>
    </ligand>
</feature>
<evidence type="ECO:0000256" key="7">
    <source>
        <dbReference type="PIRNR" id="PIRNR000232"/>
    </source>
</evidence>
<dbReference type="Proteomes" id="UP000609531">
    <property type="component" value="Unassembled WGS sequence"/>
</dbReference>
<accession>A0A934MGE2</accession>
<evidence type="ECO:0000256" key="3">
    <source>
        <dbReference type="ARBA" id="ARBA00022643"/>
    </source>
</evidence>
<gene>
    <name evidence="10" type="ORF">JCR33_04235</name>
</gene>
<proteinExistence type="inferred from homology"/>
<dbReference type="Pfam" id="PF00881">
    <property type="entry name" value="Nitroreductase"/>
    <property type="match status" value="1"/>
</dbReference>
<dbReference type="SUPFAM" id="SSF55469">
    <property type="entry name" value="FMN-dependent nitroreductase-like"/>
    <property type="match status" value="1"/>
</dbReference>
<keyword evidence="5 7" id="KW-0560">Oxidoreductase</keyword>
<evidence type="ECO:0000256" key="1">
    <source>
        <dbReference type="ARBA" id="ARBA00007118"/>
    </source>
</evidence>
<dbReference type="PIRSF" id="PIRSF000232">
    <property type="entry name" value="YdjA"/>
    <property type="match status" value="1"/>
</dbReference>
<feature type="binding site" description="in other chain" evidence="8">
    <location>
        <begin position="133"/>
        <end position="135"/>
    </location>
    <ligand>
        <name>FMN</name>
        <dbReference type="ChEBI" id="CHEBI:58210"/>
        <note>ligand shared between dimeric partners</note>
    </ligand>
</feature>
<dbReference type="InterPro" id="IPR026021">
    <property type="entry name" value="YdjA-like"/>
</dbReference>
<reference evidence="10" key="1">
    <citation type="submission" date="2020-12" db="EMBL/GenBank/DDBJ databases">
        <title>Bacterial taxonomy.</title>
        <authorList>
            <person name="Pan X."/>
        </authorList>
    </citation>
    <scope>NUCLEOTIDE SEQUENCE</scope>
    <source>
        <strain evidence="10">B2012</strain>
    </source>
</reference>
<evidence type="ECO:0000256" key="2">
    <source>
        <dbReference type="ARBA" id="ARBA00022630"/>
    </source>
</evidence>
<feature type="binding site" evidence="8">
    <location>
        <position position="38"/>
    </location>
    <ligand>
        <name>FMN</name>
        <dbReference type="ChEBI" id="CHEBI:58210"/>
        <note>ligand shared between dimeric partners</note>
    </ligand>
</feature>
<dbReference type="EMBL" id="JAEKJA010000003">
    <property type="protein sequence ID" value="MBJ3774881.1"/>
    <property type="molecule type" value="Genomic_DNA"/>
</dbReference>
<comment type="caution">
    <text evidence="10">The sequence shown here is derived from an EMBL/GenBank/DDBJ whole genome shotgun (WGS) entry which is preliminary data.</text>
</comment>
<comment type="similarity">
    <text evidence="1 7">Belongs to the nitroreductase family.</text>
</comment>
<evidence type="ECO:0000313" key="10">
    <source>
        <dbReference type="EMBL" id="MBJ3774881.1"/>
    </source>
</evidence>
<keyword evidence="2 7" id="KW-0285">Flavoprotein</keyword>
<dbReference type="RefSeq" id="WP_198880789.1">
    <property type="nucleotide sequence ID" value="NZ_JAEKJA010000003.1"/>
</dbReference>
<organism evidence="10 11">
    <name type="scientific">Acuticoccus mangrovi</name>
    <dbReference type="NCBI Taxonomy" id="2796142"/>
    <lineage>
        <taxon>Bacteria</taxon>
        <taxon>Pseudomonadati</taxon>
        <taxon>Pseudomonadota</taxon>
        <taxon>Alphaproteobacteria</taxon>
        <taxon>Hyphomicrobiales</taxon>
        <taxon>Amorphaceae</taxon>
        <taxon>Acuticoccus</taxon>
    </lineage>
</organism>
<dbReference type="InterPro" id="IPR029479">
    <property type="entry name" value="Nitroreductase"/>
</dbReference>
<dbReference type="PANTHER" id="PTHR43821">
    <property type="entry name" value="NAD(P)H NITROREDUCTASE YDJA-RELATED"/>
    <property type="match status" value="1"/>
</dbReference>
<feature type="domain" description="Nitroreductase" evidence="9">
    <location>
        <begin position="9"/>
        <end position="163"/>
    </location>
</feature>
<dbReference type="InterPro" id="IPR000415">
    <property type="entry name" value="Nitroreductase-like"/>
</dbReference>
<dbReference type="GO" id="GO:0016491">
    <property type="term" value="F:oxidoreductase activity"/>
    <property type="evidence" value="ECO:0007669"/>
    <property type="project" value="UniProtKB-UniRule"/>
</dbReference>
<evidence type="ECO:0000259" key="9">
    <source>
        <dbReference type="Pfam" id="PF00881"/>
    </source>
</evidence>
<dbReference type="PANTHER" id="PTHR43821:SF1">
    <property type="entry name" value="NAD(P)H NITROREDUCTASE YDJA-RELATED"/>
    <property type="match status" value="1"/>
</dbReference>
<name>A0A934MGE2_9HYPH</name>
<keyword evidence="3 7" id="KW-0288">FMN</keyword>